<feature type="transmembrane region" description="Helical" evidence="8">
    <location>
        <begin position="129"/>
        <end position="147"/>
    </location>
</feature>
<feature type="transmembrane region" description="Helical" evidence="8">
    <location>
        <begin position="32"/>
        <end position="50"/>
    </location>
</feature>
<protein>
    <recommendedName>
        <fullName evidence="9">Major facilitator superfamily (MFS) profile domain-containing protein</fullName>
    </recommendedName>
</protein>
<accession>A0ABP9I8H0</accession>
<feature type="transmembrane region" description="Helical" evidence="8">
    <location>
        <begin position="251"/>
        <end position="268"/>
    </location>
</feature>
<feature type="domain" description="Major facilitator superfamily (MFS) profile" evidence="9">
    <location>
        <begin position="35"/>
        <end position="529"/>
    </location>
</feature>
<dbReference type="InterPro" id="IPR020846">
    <property type="entry name" value="MFS_dom"/>
</dbReference>
<gene>
    <name evidence="10" type="ORF">GCM10023205_74860</name>
</gene>
<feature type="region of interest" description="Disordered" evidence="7">
    <location>
        <begin position="1"/>
        <end position="21"/>
    </location>
</feature>
<feature type="transmembrane region" description="Helical" evidence="8">
    <location>
        <begin position="154"/>
        <end position="176"/>
    </location>
</feature>
<feature type="transmembrane region" description="Helical" evidence="8">
    <location>
        <begin position="348"/>
        <end position="369"/>
    </location>
</feature>
<feature type="transmembrane region" description="Helical" evidence="8">
    <location>
        <begin position="70"/>
        <end position="89"/>
    </location>
</feature>
<evidence type="ECO:0000256" key="1">
    <source>
        <dbReference type="ARBA" id="ARBA00004651"/>
    </source>
</evidence>
<dbReference type="PANTHER" id="PTHR42718">
    <property type="entry name" value="MAJOR FACILITATOR SUPERFAMILY MULTIDRUG TRANSPORTER MFSC"/>
    <property type="match status" value="1"/>
</dbReference>
<feature type="transmembrane region" description="Helical" evidence="8">
    <location>
        <begin position="505"/>
        <end position="523"/>
    </location>
</feature>
<feature type="transmembrane region" description="Helical" evidence="8">
    <location>
        <begin position="453"/>
        <end position="474"/>
    </location>
</feature>
<dbReference type="SUPFAM" id="SSF103473">
    <property type="entry name" value="MFS general substrate transporter"/>
    <property type="match status" value="1"/>
</dbReference>
<evidence type="ECO:0000313" key="11">
    <source>
        <dbReference type="Proteomes" id="UP001500466"/>
    </source>
</evidence>
<evidence type="ECO:0000256" key="6">
    <source>
        <dbReference type="ARBA" id="ARBA00023251"/>
    </source>
</evidence>
<name>A0ABP9I8H0_9ACTN</name>
<dbReference type="Gene3D" id="1.20.1720.10">
    <property type="entry name" value="Multidrug resistance protein D"/>
    <property type="match status" value="1"/>
</dbReference>
<feature type="transmembrane region" description="Helical" evidence="8">
    <location>
        <begin position="414"/>
        <end position="432"/>
    </location>
</feature>
<feature type="transmembrane region" description="Helical" evidence="8">
    <location>
        <begin position="289"/>
        <end position="312"/>
    </location>
</feature>
<feature type="transmembrane region" description="Helical" evidence="8">
    <location>
        <begin position="188"/>
        <end position="207"/>
    </location>
</feature>
<dbReference type="InterPro" id="IPR011701">
    <property type="entry name" value="MFS"/>
</dbReference>
<evidence type="ECO:0000256" key="7">
    <source>
        <dbReference type="SAM" id="MobiDB-lite"/>
    </source>
</evidence>
<dbReference type="RefSeq" id="WP_345680306.1">
    <property type="nucleotide sequence ID" value="NZ_BAABHS010000044.1"/>
</dbReference>
<feature type="transmembrane region" description="Helical" evidence="8">
    <location>
        <begin position="219"/>
        <end position="239"/>
    </location>
</feature>
<evidence type="ECO:0000313" key="10">
    <source>
        <dbReference type="EMBL" id="GAA4991663.1"/>
    </source>
</evidence>
<feature type="transmembrane region" description="Helical" evidence="8">
    <location>
        <begin position="101"/>
        <end position="123"/>
    </location>
</feature>
<dbReference type="PROSITE" id="PS50850">
    <property type="entry name" value="MFS"/>
    <property type="match status" value="1"/>
</dbReference>
<proteinExistence type="predicted"/>
<keyword evidence="11" id="KW-1185">Reference proteome</keyword>
<keyword evidence="3 8" id="KW-0812">Transmembrane</keyword>
<evidence type="ECO:0000256" key="4">
    <source>
        <dbReference type="ARBA" id="ARBA00022989"/>
    </source>
</evidence>
<keyword evidence="4 8" id="KW-1133">Transmembrane helix</keyword>
<evidence type="ECO:0000256" key="5">
    <source>
        <dbReference type="ARBA" id="ARBA00023136"/>
    </source>
</evidence>
<reference evidence="11" key="1">
    <citation type="journal article" date="2019" name="Int. J. Syst. Evol. Microbiol.">
        <title>The Global Catalogue of Microorganisms (GCM) 10K type strain sequencing project: providing services to taxonomists for standard genome sequencing and annotation.</title>
        <authorList>
            <consortium name="The Broad Institute Genomics Platform"/>
            <consortium name="The Broad Institute Genome Sequencing Center for Infectious Disease"/>
            <person name="Wu L."/>
            <person name="Ma J."/>
        </authorList>
    </citation>
    <scope>NUCLEOTIDE SEQUENCE [LARGE SCALE GENOMIC DNA]</scope>
    <source>
        <strain evidence="11">JCM 17986</strain>
    </source>
</reference>
<dbReference type="InterPro" id="IPR036259">
    <property type="entry name" value="MFS_trans_sf"/>
</dbReference>
<dbReference type="Pfam" id="PF07690">
    <property type="entry name" value="MFS_1"/>
    <property type="match status" value="2"/>
</dbReference>
<keyword evidence="5 8" id="KW-0472">Membrane</keyword>
<evidence type="ECO:0000256" key="8">
    <source>
        <dbReference type="SAM" id="Phobius"/>
    </source>
</evidence>
<feature type="transmembrane region" description="Helical" evidence="8">
    <location>
        <begin position="389"/>
        <end position="408"/>
    </location>
</feature>
<evidence type="ECO:0000256" key="2">
    <source>
        <dbReference type="ARBA" id="ARBA00022448"/>
    </source>
</evidence>
<organism evidence="10 11">
    <name type="scientific">Yinghuangia aomiensis</name>
    <dbReference type="NCBI Taxonomy" id="676205"/>
    <lineage>
        <taxon>Bacteria</taxon>
        <taxon>Bacillati</taxon>
        <taxon>Actinomycetota</taxon>
        <taxon>Actinomycetes</taxon>
        <taxon>Kitasatosporales</taxon>
        <taxon>Streptomycetaceae</taxon>
        <taxon>Yinghuangia</taxon>
    </lineage>
</organism>
<sequence length="537" mass="57201">MTETLDESPAPPEEPRDENVTGRLEGASKLRIFSILAVIVLFSEVVPLQYTMVSTAVQKVGQDFPSAGDNVSWMIIILGLVGGATTPILGKLADLLGKKLVLFASSVAFLAGSLLCATTHSWAMFLVGRGLQAVAFAMAAISAGLIRDLMPRRYVPLSIGVIATGFGISALAAPFLTGWLTDHWSWRSIFWFLAIYMLVLMPVFWLVVPETKLKVKQNLDWLGSVLVGAGAALALVYLSNGQQWGWGKPSAFVYLLGGIVLLAAFYMWELRAPEPIMDPKLLRSPRVSIVLAIGLFSNMIIGVQAYAVAYMAQIDKAEVDNGTVAGFAQASGTPVDVLKQALTFHGDLGYAMGFSLMALAVHITAWQAIPGMFSGPATGAWGKRVGLRIPYIIALSIMTATMVFYALWHSTWQQMMIVSIIYGIAFGMYYGAANNLVVEAVPQEQQGIGASMLGLTQSFGSAVGTAILTAIISAHPYQVVAPSATGGAPTTIDIPQVYTDEGWTLGFWAMAAAGLVCVILAVVMKAGRTPATGGTLH</sequence>
<comment type="subcellular location">
    <subcellularLocation>
        <location evidence="1">Cell membrane</location>
        <topology evidence="1">Multi-pass membrane protein</topology>
    </subcellularLocation>
</comment>
<dbReference type="Proteomes" id="UP001500466">
    <property type="component" value="Unassembled WGS sequence"/>
</dbReference>
<evidence type="ECO:0000256" key="3">
    <source>
        <dbReference type="ARBA" id="ARBA00022692"/>
    </source>
</evidence>
<keyword evidence="6" id="KW-0046">Antibiotic resistance</keyword>
<keyword evidence="2" id="KW-0813">Transport</keyword>
<dbReference type="PANTHER" id="PTHR42718:SF9">
    <property type="entry name" value="MAJOR FACILITATOR SUPERFAMILY MULTIDRUG TRANSPORTER MFSC"/>
    <property type="match status" value="1"/>
</dbReference>
<evidence type="ECO:0000259" key="9">
    <source>
        <dbReference type="PROSITE" id="PS50850"/>
    </source>
</evidence>
<dbReference type="EMBL" id="BAABHS010000044">
    <property type="protein sequence ID" value="GAA4991663.1"/>
    <property type="molecule type" value="Genomic_DNA"/>
</dbReference>
<dbReference type="Gene3D" id="1.20.1250.20">
    <property type="entry name" value="MFS general substrate transporter like domains"/>
    <property type="match status" value="1"/>
</dbReference>
<comment type="caution">
    <text evidence="10">The sequence shown here is derived from an EMBL/GenBank/DDBJ whole genome shotgun (WGS) entry which is preliminary data.</text>
</comment>